<gene>
    <name evidence="4" type="ORF">J1605_020948</name>
</gene>
<dbReference type="InterPro" id="IPR018247">
    <property type="entry name" value="EF_Hand_1_Ca_BS"/>
</dbReference>
<feature type="domain" description="EF-hand" evidence="3">
    <location>
        <begin position="65"/>
        <end position="100"/>
    </location>
</feature>
<dbReference type="PROSITE" id="PS50222">
    <property type="entry name" value="EF_HAND_2"/>
    <property type="match status" value="1"/>
</dbReference>
<dbReference type="Proteomes" id="UP001159641">
    <property type="component" value="Unassembled WGS sequence"/>
</dbReference>
<accession>A0AB34HGV4</accession>
<evidence type="ECO:0000259" key="3">
    <source>
        <dbReference type="PROSITE" id="PS50222"/>
    </source>
</evidence>
<evidence type="ECO:0000256" key="1">
    <source>
        <dbReference type="ARBA" id="ARBA00022723"/>
    </source>
</evidence>
<evidence type="ECO:0000313" key="4">
    <source>
        <dbReference type="EMBL" id="KAJ8790854.1"/>
    </source>
</evidence>
<dbReference type="SMART" id="SM00054">
    <property type="entry name" value="EFh"/>
    <property type="match status" value="1"/>
</dbReference>
<keyword evidence="5" id="KW-1185">Reference proteome</keyword>
<dbReference type="GO" id="GO:0005509">
    <property type="term" value="F:calcium ion binding"/>
    <property type="evidence" value="ECO:0007669"/>
    <property type="project" value="InterPro"/>
</dbReference>
<dbReference type="InterPro" id="IPR002048">
    <property type="entry name" value="EF_hand_dom"/>
</dbReference>
<sequence length="229" mass="26223">MSRQPRDGGCPNIERRRRVVKLQNPASGFCRRGGRCCAPGQPSVMSSVNQRRLNRFQRLHEELPLSLEDLEDVFDALDADGNGFLTPAEFTTGFSHFFFSQNKPSQEDTGEHLAQLREEKVYQTRGDEELGDMDKDEEAQFQMLMDRLGAQKVLEDENDVKQLWLQLKKDEPHLLSNFEDFLTRIFSQLLEAHEEKDELECALKKWVPVSAALCTDACKPDTPLPSPIR</sequence>
<evidence type="ECO:0000256" key="2">
    <source>
        <dbReference type="ARBA" id="ARBA00022837"/>
    </source>
</evidence>
<keyword evidence="2" id="KW-0106">Calcium</keyword>
<name>A0AB34HGV4_ESCRO</name>
<evidence type="ECO:0000313" key="5">
    <source>
        <dbReference type="Proteomes" id="UP001159641"/>
    </source>
</evidence>
<proteinExistence type="predicted"/>
<protein>
    <recommendedName>
        <fullName evidence="3">EF-hand domain-containing protein</fullName>
    </recommendedName>
</protein>
<dbReference type="EMBL" id="JAIQCJ010001324">
    <property type="protein sequence ID" value="KAJ8790854.1"/>
    <property type="molecule type" value="Genomic_DNA"/>
</dbReference>
<dbReference type="SUPFAM" id="SSF47473">
    <property type="entry name" value="EF-hand"/>
    <property type="match status" value="1"/>
</dbReference>
<dbReference type="InterPro" id="IPR011992">
    <property type="entry name" value="EF-hand-dom_pair"/>
</dbReference>
<comment type="caution">
    <text evidence="4">The sequence shown here is derived from an EMBL/GenBank/DDBJ whole genome shotgun (WGS) entry which is preliminary data.</text>
</comment>
<dbReference type="AlphaFoldDB" id="A0AB34HGV4"/>
<reference evidence="4 5" key="1">
    <citation type="submission" date="2022-11" db="EMBL/GenBank/DDBJ databases">
        <title>Whole genome sequence of Eschrichtius robustus ER-17-0199.</title>
        <authorList>
            <person name="Bruniche-Olsen A."/>
            <person name="Black A.N."/>
            <person name="Fields C.J."/>
            <person name="Walden K."/>
            <person name="Dewoody J.A."/>
        </authorList>
    </citation>
    <scope>NUCLEOTIDE SEQUENCE [LARGE SCALE GENOMIC DNA]</scope>
    <source>
        <strain evidence="4">ER-17-0199</strain>
        <tissue evidence="4">Blubber</tissue>
    </source>
</reference>
<dbReference type="Gene3D" id="1.10.238.10">
    <property type="entry name" value="EF-hand"/>
    <property type="match status" value="1"/>
</dbReference>
<organism evidence="4 5">
    <name type="scientific">Eschrichtius robustus</name>
    <name type="common">California gray whale</name>
    <name type="synonym">Eschrichtius gibbosus</name>
    <dbReference type="NCBI Taxonomy" id="9764"/>
    <lineage>
        <taxon>Eukaryota</taxon>
        <taxon>Metazoa</taxon>
        <taxon>Chordata</taxon>
        <taxon>Craniata</taxon>
        <taxon>Vertebrata</taxon>
        <taxon>Euteleostomi</taxon>
        <taxon>Mammalia</taxon>
        <taxon>Eutheria</taxon>
        <taxon>Laurasiatheria</taxon>
        <taxon>Artiodactyla</taxon>
        <taxon>Whippomorpha</taxon>
        <taxon>Cetacea</taxon>
        <taxon>Mysticeti</taxon>
        <taxon>Eschrichtiidae</taxon>
        <taxon>Eschrichtius</taxon>
    </lineage>
</organism>
<keyword evidence="1" id="KW-0479">Metal-binding</keyword>
<dbReference type="PROSITE" id="PS00018">
    <property type="entry name" value="EF_HAND_1"/>
    <property type="match status" value="1"/>
</dbReference>